<dbReference type="Proteomes" id="UP000239273">
    <property type="component" value="Unassembled WGS sequence"/>
</dbReference>
<dbReference type="EMBL" id="MSCP01000002">
    <property type="protein sequence ID" value="PQJ86866.1"/>
    <property type="molecule type" value="Genomic_DNA"/>
</dbReference>
<evidence type="ECO:0000313" key="4">
    <source>
        <dbReference type="Proteomes" id="UP000239273"/>
    </source>
</evidence>
<reference evidence="5" key="3">
    <citation type="journal article" date="2019" name="Int. J. Syst. Evol. Microbiol.">
        <title>The Global Catalogue of Microorganisms (GCM) 10K type strain sequencing project: providing services to taxonomists for standard genome sequencing and annotation.</title>
        <authorList>
            <consortium name="The Broad Institute Genomics Platform"/>
            <consortium name="The Broad Institute Genome Sequencing Center for Infectious Disease"/>
            <person name="Wu L."/>
            <person name="Ma J."/>
        </authorList>
    </citation>
    <scope>NUCLEOTIDE SEQUENCE [LARGE SCALE GENOMIC DNA]</scope>
    <source>
        <strain evidence="5">NBRC 105001</strain>
    </source>
</reference>
<dbReference type="PANTHER" id="PTHR14097">
    <property type="entry name" value="OXIDOREDUCTASE HTATIP2"/>
    <property type="match status" value="1"/>
</dbReference>
<dbReference type="AlphaFoldDB" id="A0A2S7X6S7"/>
<dbReference type="OrthoDB" id="9798632at2"/>
<dbReference type="RefSeq" id="WP_105063645.1">
    <property type="nucleotide sequence ID" value="NZ_BSOU01000002.1"/>
</dbReference>
<feature type="domain" description="NAD(P)-binding" evidence="1">
    <location>
        <begin position="11"/>
        <end position="157"/>
    </location>
</feature>
<protein>
    <submittedName>
        <fullName evidence="3">Nucleoside-diphosphate sugar epimerase</fullName>
    </submittedName>
</protein>
<comment type="caution">
    <text evidence="3">The sequence shown here is derived from an EMBL/GenBank/DDBJ whole genome shotgun (WGS) entry which is preliminary data.</text>
</comment>
<dbReference type="Gene3D" id="3.40.50.720">
    <property type="entry name" value="NAD(P)-binding Rossmann-like Domain"/>
    <property type="match status" value="1"/>
</dbReference>
<gene>
    <name evidence="2" type="primary">yraR</name>
    <name evidence="3" type="ORF">BTO23_12075</name>
    <name evidence="2" type="ORF">GCM10007855_08890</name>
</gene>
<proteinExistence type="predicted"/>
<dbReference type="InterPro" id="IPR036291">
    <property type="entry name" value="NAD(P)-bd_dom_sf"/>
</dbReference>
<dbReference type="Pfam" id="PF13460">
    <property type="entry name" value="NAD_binding_10"/>
    <property type="match status" value="1"/>
</dbReference>
<organism evidence="3 4">
    <name type="scientific">Aliivibrio sifiae</name>
    <dbReference type="NCBI Taxonomy" id="566293"/>
    <lineage>
        <taxon>Bacteria</taxon>
        <taxon>Pseudomonadati</taxon>
        <taxon>Pseudomonadota</taxon>
        <taxon>Gammaproteobacteria</taxon>
        <taxon>Vibrionales</taxon>
        <taxon>Vibrionaceae</taxon>
        <taxon>Aliivibrio</taxon>
    </lineage>
</organism>
<reference evidence="2" key="1">
    <citation type="journal article" date="2014" name="Int. J. Syst. Evol. Microbiol.">
        <title>Complete genome of a new Firmicutes species belonging to the dominant human colonic microbiota ('Ruminococcus bicirculans') reveals two chromosomes and a selective capacity to utilize plant glucans.</title>
        <authorList>
            <consortium name="NISC Comparative Sequencing Program"/>
            <person name="Wegmann U."/>
            <person name="Louis P."/>
            <person name="Goesmann A."/>
            <person name="Henrissat B."/>
            <person name="Duncan S.H."/>
            <person name="Flint H.J."/>
        </authorList>
    </citation>
    <scope>NUCLEOTIDE SEQUENCE</scope>
    <source>
        <strain evidence="2">NBRC 105001</strain>
    </source>
</reference>
<reference evidence="2" key="4">
    <citation type="submission" date="2023-01" db="EMBL/GenBank/DDBJ databases">
        <title>Draft genome sequence of Aliivibrio sifiae strain NBRC 105001.</title>
        <authorList>
            <person name="Sun Q."/>
            <person name="Mori K."/>
        </authorList>
    </citation>
    <scope>NUCLEOTIDE SEQUENCE</scope>
    <source>
        <strain evidence="2">NBRC 105001</strain>
    </source>
</reference>
<dbReference type="EMBL" id="BSOU01000002">
    <property type="protein sequence ID" value="GLR74015.1"/>
    <property type="molecule type" value="Genomic_DNA"/>
</dbReference>
<keyword evidence="5" id="KW-1185">Reference proteome</keyword>
<dbReference type="SUPFAM" id="SSF51735">
    <property type="entry name" value="NAD(P)-binding Rossmann-fold domains"/>
    <property type="match status" value="1"/>
</dbReference>
<reference evidence="3 4" key="2">
    <citation type="submission" date="2016-12" db="EMBL/GenBank/DDBJ databases">
        <title>Diversity of luminous bacteria.</title>
        <authorList>
            <person name="Yoshizawa S."/>
            <person name="Kogure K."/>
        </authorList>
    </citation>
    <scope>NUCLEOTIDE SEQUENCE [LARGE SCALE GENOMIC DNA]</scope>
    <source>
        <strain evidence="3 4">NBRC 105001</strain>
    </source>
</reference>
<sequence length="225" mass="24881">MKEPSSIIIAGSTGLIGHHLLNEALKNEEIQHVYSLTRRPLDDICSKLIQVINPELTIDKEQVKDNVPKVGFITLGTTIKKAGSKARLKAIDVSLVVDVAQSMHDIGVERIYVVSCVGASSSAFSHYLKCKGEMEEKVSAIGFKNVTFMQPGPLSGTRAKTRSDEALLQWIMKLFNPLMKGFLLNYKPIHGEIVAQSMLDLALRNSDSEGGYRYTSRDMFALINK</sequence>
<dbReference type="PANTHER" id="PTHR14097:SF7">
    <property type="entry name" value="OXIDOREDUCTASE HTATIP2"/>
    <property type="match status" value="1"/>
</dbReference>
<evidence type="ECO:0000313" key="5">
    <source>
        <dbReference type="Proteomes" id="UP001156660"/>
    </source>
</evidence>
<accession>A0A2S7X6S7</accession>
<evidence type="ECO:0000313" key="3">
    <source>
        <dbReference type="EMBL" id="PQJ86866.1"/>
    </source>
</evidence>
<evidence type="ECO:0000259" key="1">
    <source>
        <dbReference type="Pfam" id="PF13460"/>
    </source>
</evidence>
<evidence type="ECO:0000313" key="2">
    <source>
        <dbReference type="EMBL" id="GLR74015.1"/>
    </source>
</evidence>
<dbReference type="Proteomes" id="UP001156660">
    <property type="component" value="Unassembled WGS sequence"/>
</dbReference>
<dbReference type="InterPro" id="IPR016040">
    <property type="entry name" value="NAD(P)-bd_dom"/>
</dbReference>
<name>A0A2S7X6S7_9GAMM</name>